<dbReference type="InterPro" id="IPR045853">
    <property type="entry name" value="Pep_chain_release_fac_I_sf"/>
</dbReference>
<dbReference type="Gene3D" id="6.10.140.1950">
    <property type="match status" value="1"/>
</dbReference>
<organism evidence="6 7">
    <name type="scientific">Coccomyxa subellipsoidea (strain C-169)</name>
    <name type="common">Green microalga</name>
    <dbReference type="NCBI Taxonomy" id="574566"/>
    <lineage>
        <taxon>Eukaryota</taxon>
        <taxon>Viridiplantae</taxon>
        <taxon>Chlorophyta</taxon>
        <taxon>core chlorophytes</taxon>
        <taxon>Trebouxiophyceae</taxon>
        <taxon>Trebouxiophyceae incertae sedis</taxon>
        <taxon>Coccomyxaceae</taxon>
        <taxon>Coccomyxa</taxon>
        <taxon>Coccomyxa subellipsoidea</taxon>
    </lineage>
</organism>
<gene>
    <name evidence="6" type="ORF">COCSUDRAFT_15083</name>
</gene>
<keyword evidence="7" id="KW-1185">Reference proteome</keyword>
<keyword evidence="3" id="KW-0648">Protein biosynthesis</keyword>
<keyword evidence="2" id="KW-0488">Methylation</keyword>
<accession>I0Z0R0</accession>
<dbReference type="Pfam" id="PF00472">
    <property type="entry name" value="RF-1"/>
    <property type="match status" value="1"/>
</dbReference>
<dbReference type="AlphaFoldDB" id="I0Z0R0"/>
<reference evidence="6 7" key="1">
    <citation type="journal article" date="2012" name="Genome Biol.">
        <title>The genome of the polar eukaryotic microalga coccomyxa subellipsoidea reveals traits of cold adaptation.</title>
        <authorList>
            <person name="Blanc G."/>
            <person name="Agarkova I."/>
            <person name="Grimwood J."/>
            <person name="Kuo A."/>
            <person name="Brueggeman A."/>
            <person name="Dunigan D."/>
            <person name="Gurnon J."/>
            <person name="Ladunga I."/>
            <person name="Lindquist E."/>
            <person name="Lucas S."/>
            <person name="Pangilinan J."/>
            <person name="Proschold T."/>
            <person name="Salamov A."/>
            <person name="Schmutz J."/>
            <person name="Weeks D."/>
            <person name="Yamada T."/>
            <person name="Claverie J.M."/>
            <person name="Grigoriev I."/>
            <person name="Van Etten J."/>
            <person name="Lomsadze A."/>
            <person name="Borodovsky M."/>
        </authorList>
    </citation>
    <scope>NUCLEOTIDE SEQUENCE [LARGE SCALE GENOMIC DNA]</scope>
    <source>
        <strain evidence="6 7">C-169</strain>
    </source>
</reference>
<comment type="caution">
    <text evidence="6">The sequence shown here is derived from an EMBL/GenBank/DDBJ whole genome shotgun (WGS) entry which is preliminary data.</text>
</comment>
<dbReference type="eggNOG" id="KOG2726">
    <property type="taxonomic scope" value="Eukaryota"/>
</dbReference>
<evidence type="ECO:0000256" key="4">
    <source>
        <dbReference type="SAM" id="MobiDB-lite"/>
    </source>
</evidence>
<dbReference type="FunFam" id="3.30.160.20:FF:000004">
    <property type="entry name" value="Peptide chain release factor 1"/>
    <property type="match status" value="1"/>
</dbReference>
<dbReference type="GO" id="GO:0005737">
    <property type="term" value="C:cytoplasm"/>
    <property type="evidence" value="ECO:0007669"/>
    <property type="project" value="UniProtKB-ARBA"/>
</dbReference>
<dbReference type="InterPro" id="IPR050057">
    <property type="entry name" value="Prokaryotic/Mito_RF"/>
</dbReference>
<name>I0Z0R0_COCSC</name>
<evidence type="ECO:0000256" key="1">
    <source>
        <dbReference type="ARBA" id="ARBA00010835"/>
    </source>
</evidence>
<dbReference type="InterPro" id="IPR000352">
    <property type="entry name" value="Pep_chain_release_fac_I"/>
</dbReference>
<dbReference type="PANTHER" id="PTHR43804:SF7">
    <property type="entry name" value="LD18447P"/>
    <property type="match status" value="1"/>
</dbReference>
<sequence>MNSLPQQELTALNVELGELTPAVEAYNALQRLLDEAKGLEGLTSGEDEDMRKLAREEQQVLQEQVPALEQALLDQLLPRDEADERGAVLEVRAGTGGDEAALFAGDLFRMYQRFAELRRWKFEVLEMAESDVGGFKLASANVAGRGAYGSLKWESGIHRVQRVPVTESSGRVHTSAASVAVMPQADEVDVSVKDEDLRIDTYRAGGAGGQHVNTTNSAVRITHIPSGLVVAIQARHLVDAWWQDERSQHKNKAKALKILRARLFDAQRQRQRAEQSSERKGLIGSGDRSERIRTYNFPQQGRVTDHRVGLTEHGIEGVLSGASLDTFIDALSTHHKQQLLSDLGQ</sequence>
<feature type="compositionally biased region" description="Basic and acidic residues" evidence="4">
    <location>
        <begin position="269"/>
        <end position="293"/>
    </location>
</feature>
<dbReference type="InterPro" id="IPR004373">
    <property type="entry name" value="RF-1"/>
</dbReference>
<evidence type="ECO:0000313" key="7">
    <source>
        <dbReference type="Proteomes" id="UP000007264"/>
    </source>
</evidence>
<evidence type="ECO:0000259" key="5">
    <source>
        <dbReference type="PROSITE" id="PS00745"/>
    </source>
</evidence>
<dbReference type="FunFam" id="3.30.70.1660:FF:000002">
    <property type="entry name" value="Peptide chain release factor 1"/>
    <property type="match status" value="1"/>
</dbReference>
<dbReference type="Proteomes" id="UP000007264">
    <property type="component" value="Unassembled WGS sequence"/>
</dbReference>
<dbReference type="KEGG" id="csl:COCSUDRAFT_15083"/>
<dbReference type="SMART" id="SM00937">
    <property type="entry name" value="PCRF"/>
    <property type="match status" value="1"/>
</dbReference>
<dbReference type="NCBIfam" id="TIGR00019">
    <property type="entry name" value="prfA"/>
    <property type="match status" value="1"/>
</dbReference>
<dbReference type="GeneID" id="17042227"/>
<proteinExistence type="inferred from homology"/>
<dbReference type="PROSITE" id="PS00745">
    <property type="entry name" value="RF_PROK_I"/>
    <property type="match status" value="1"/>
</dbReference>
<comment type="similarity">
    <text evidence="1">Belongs to the prokaryotic/mitochondrial release factor family.</text>
</comment>
<dbReference type="OrthoDB" id="2019491at2759"/>
<protein>
    <submittedName>
        <fullName evidence="6">Protein chain release factor A</fullName>
    </submittedName>
</protein>
<feature type="domain" description="Prokaryotic-type class I peptide chain release factors" evidence="5">
    <location>
        <begin position="203"/>
        <end position="219"/>
    </location>
</feature>
<dbReference type="Gene3D" id="3.30.160.20">
    <property type="match status" value="1"/>
</dbReference>
<evidence type="ECO:0000256" key="3">
    <source>
        <dbReference type="ARBA" id="ARBA00022917"/>
    </source>
</evidence>
<dbReference type="SUPFAM" id="SSF75620">
    <property type="entry name" value="Release factor"/>
    <property type="match status" value="1"/>
</dbReference>
<evidence type="ECO:0000256" key="2">
    <source>
        <dbReference type="ARBA" id="ARBA00022481"/>
    </source>
</evidence>
<dbReference type="PANTHER" id="PTHR43804">
    <property type="entry name" value="LD18447P"/>
    <property type="match status" value="1"/>
</dbReference>
<dbReference type="GO" id="GO:0016149">
    <property type="term" value="F:translation release factor activity, codon specific"/>
    <property type="evidence" value="ECO:0007669"/>
    <property type="project" value="InterPro"/>
</dbReference>
<dbReference type="Gene3D" id="3.30.70.1660">
    <property type="match status" value="1"/>
</dbReference>
<dbReference type="NCBIfam" id="NF001859">
    <property type="entry name" value="PRK00591.1"/>
    <property type="match status" value="1"/>
</dbReference>
<feature type="region of interest" description="Disordered" evidence="4">
    <location>
        <begin position="269"/>
        <end position="296"/>
    </location>
</feature>
<dbReference type="STRING" id="574566.I0Z0R0"/>
<evidence type="ECO:0000313" key="6">
    <source>
        <dbReference type="EMBL" id="EIE24229.1"/>
    </source>
</evidence>
<dbReference type="EMBL" id="AGSI01000006">
    <property type="protein sequence ID" value="EIE24229.1"/>
    <property type="molecule type" value="Genomic_DNA"/>
</dbReference>
<dbReference type="Pfam" id="PF03462">
    <property type="entry name" value="PCRF"/>
    <property type="match status" value="1"/>
</dbReference>
<dbReference type="RefSeq" id="XP_005648773.1">
    <property type="nucleotide sequence ID" value="XM_005648716.1"/>
</dbReference>
<dbReference type="InterPro" id="IPR005139">
    <property type="entry name" value="PCRF"/>
</dbReference>